<evidence type="ECO:0000259" key="6">
    <source>
        <dbReference type="PROSITE" id="PS50850"/>
    </source>
</evidence>
<dbReference type="GO" id="GO:0022857">
    <property type="term" value="F:transmembrane transporter activity"/>
    <property type="evidence" value="ECO:0007669"/>
    <property type="project" value="InterPro"/>
</dbReference>
<gene>
    <name evidence="7" type="ORF">APLA_LOCUS15116</name>
</gene>
<dbReference type="Gene3D" id="1.20.1250.20">
    <property type="entry name" value="MFS general substrate transporter like domains"/>
    <property type="match status" value="1"/>
</dbReference>
<evidence type="ECO:0000256" key="1">
    <source>
        <dbReference type="ARBA" id="ARBA00004141"/>
    </source>
</evidence>
<evidence type="ECO:0000313" key="7">
    <source>
        <dbReference type="EMBL" id="CAB3254993.1"/>
    </source>
</evidence>
<dbReference type="Proteomes" id="UP000494256">
    <property type="component" value="Unassembled WGS sequence"/>
</dbReference>
<comment type="subcellular location">
    <subcellularLocation>
        <location evidence="1">Membrane</location>
        <topology evidence="1">Multi-pass membrane protein</topology>
    </subcellularLocation>
</comment>
<organism evidence="7 8">
    <name type="scientific">Arctia plantaginis</name>
    <name type="common">Wood tiger moth</name>
    <name type="synonym">Phalaena plantaginis</name>
    <dbReference type="NCBI Taxonomy" id="874455"/>
    <lineage>
        <taxon>Eukaryota</taxon>
        <taxon>Metazoa</taxon>
        <taxon>Ecdysozoa</taxon>
        <taxon>Arthropoda</taxon>
        <taxon>Hexapoda</taxon>
        <taxon>Insecta</taxon>
        <taxon>Pterygota</taxon>
        <taxon>Neoptera</taxon>
        <taxon>Endopterygota</taxon>
        <taxon>Lepidoptera</taxon>
        <taxon>Glossata</taxon>
        <taxon>Ditrysia</taxon>
        <taxon>Noctuoidea</taxon>
        <taxon>Erebidae</taxon>
        <taxon>Arctiinae</taxon>
        <taxon>Arctia</taxon>
    </lineage>
</organism>
<feature type="transmembrane region" description="Helical" evidence="5">
    <location>
        <begin position="431"/>
        <end position="452"/>
    </location>
</feature>
<dbReference type="InterPro" id="IPR005828">
    <property type="entry name" value="MFS_sugar_transport-like"/>
</dbReference>
<keyword evidence="3 5" id="KW-1133">Transmembrane helix</keyword>
<dbReference type="OrthoDB" id="6413693at2759"/>
<accession>A0A8S1B7Z3</accession>
<dbReference type="AlphaFoldDB" id="A0A8S1B7Z3"/>
<feature type="transmembrane region" description="Helical" evidence="5">
    <location>
        <begin position="176"/>
        <end position="194"/>
    </location>
</feature>
<dbReference type="InterPro" id="IPR005829">
    <property type="entry name" value="Sugar_transporter_CS"/>
</dbReference>
<name>A0A8S1B7Z3_ARCPL</name>
<sequence>MVETGVAGSARSASVKPKDASDALEAALAQLGPFGFYQGYVLVMLCIPNLFSVMYSLNYVFVADQVPFRCVIPECERGDVHFDNELAVALLPNNSQCQRYLPLQDDDAQCEREHFHSVKTVTCQKFVYENYNTVFAEFDLGCREWLRTMVGTVRNAALPLSLILTGYTSDTYGRRTAFCIFSAFAGFMGIIKSFSLNYEMYLALEFLEAALGYGFNSAAYVLMLEMAHPSLRGVFACATGVAYGVGGVLFAWIAWGVPYWRHLLWTIHSLALLLPIYYILLDESPRWLHSQGNIKKTDAMIRKAAAWNKVIVDEEIMKRLNEDVKNESENEKQSPWKSLFHSRVLLIRFALCCWCWIASTFVYYGLTINSVSLSGNKYVNFALNMSMEIAASLLIMMALERIGRKLCIFLAFLLCGVACVSPFFIKHSGTSLGLFFVGKLAITFAFNSLYVFTAELYPTYARSSALAASSLVGRLGSVLAPQTPLLNMYVQAVLYGACCLSAAVGVLFMPETRHARLPQHVDDAERMRTDEDRLNETFSQPPPQLLRRYLSADT</sequence>
<evidence type="ECO:0000313" key="8">
    <source>
        <dbReference type="Proteomes" id="UP000494256"/>
    </source>
</evidence>
<evidence type="ECO:0000256" key="5">
    <source>
        <dbReference type="SAM" id="Phobius"/>
    </source>
</evidence>
<feature type="transmembrane region" description="Helical" evidence="5">
    <location>
        <begin position="345"/>
        <end position="366"/>
    </location>
</feature>
<feature type="transmembrane region" description="Helical" evidence="5">
    <location>
        <begin position="406"/>
        <end position="425"/>
    </location>
</feature>
<comment type="caution">
    <text evidence="7">The sequence shown here is derived from an EMBL/GenBank/DDBJ whole genome shotgun (WGS) entry which is preliminary data.</text>
</comment>
<dbReference type="InterPro" id="IPR036259">
    <property type="entry name" value="MFS_trans_sf"/>
</dbReference>
<evidence type="ECO:0000256" key="2">
    <source>
        <dbReference type="ARBA" id="ARBA00022692"/>
    </source>
</evidence>
<keyword evidence="2 5" id="KW-0812">Transmembrane</keyword>
<evidence type="ECO:0000256" key="4">
    <source>
        <dbReference type="ARBA" id="ARBA00023136"/>
    </source>
</evidence>
<feature type="transmembrane region" description="Helical" evidence="5">
    <location>
        <begin position="464"/>
        <end position="482"/>
    </location>
</feature>
<feature type="transmembrane region" description="Helical" evidence="5">
    <location>
        <begin position="378"/>
        <end position="399"/>
    </location>
</feature>
<protein>
    <recommendedName>
        <fullName evidence="6">Major facilitator superfamily (MFS) profile domain-containing protein</fullName>
    </recommendedName>
</protein>
<evidence type="ECO:0000256" key="3">
    <source>
        <dbReference type="ARBA" id="ARBA00022989"/>
    </source>
</evidence>
<proteinExistence type="predicted"/>
<feature type="transmembrane region" description="Helical" evidence="5">
    <location>
        <begin position="40"/>
        <end position="62"/>
    </location>
</feature>
<dbReference type="EMBL" id="CADEBD010000422">
    <property type="protein sequence ID" value="CAB3254993.1"/>
    <property type="molecule type" value="Genomic_DNA"/>
</dbReference>
<dbReference type="GO" id="GO:0016020">
    <property type="term" value="C:membrane"/>
    <property type="evidence" value="ECO:0007669"/>
    <property type="project" value="UniProtKB-SubCell"/>
</dbReference>
<feature type="transmembrane region" description="Helical" evidence="5">
    <location>
        <begin position="488"/>
        <end position="509"/>
    </location>
</feature>
<feature type="transmembrane region" description="Helical" evidence="5">
    <location>
        <begin position="200"/>
        <end position="222"/>
    </location>
</feature>
<dbReference type="InterPro" id="IPR020846">
    <property type="entry name" value="MFS_dom"/>
</dbReference>
<dbReference type="Pfam" id="PF00083">
    <property type="entry name" value="Sugar_tr"/>
    <property type="match status" value="1"/>
</dbReference>
<dbReference type="PROSITE" id="PS50850">
    <property type="entry name" value="MFS"/>
    <property type="match status" value="1"/>
</dbReference>
<dbReference type="PROSITE" id="PS00216">
    <property type="entry name" value="SUGAR_TRANSPORT_1"/>
    <property type="match status" value="1"/>
</dbReference>
<dbReference type="PANTHER" id="PTHR24064">
    <property type="entry name" value="SOLUTE CARRIER FAMILY 22 MEMBER"/>
    <property type="match status" value="1"/>
</dbReference>
<reference evidence="7 8" key="1">
    <citation type="submission" date="2020-04" db="EMBL/GenBank/DDBJ databases">
        <authorList>
            <person name="Wallbank WR R."/>
            <person name="Pardo Diaz C."/>
            <person name="Kozak K."/>
            <person name="Martin S."/>
            <person name="Jiggins C."/>
            <person name="Moest M."/>
            <person name="Warren A I."/>
            <person name="Byers J.R.P. K."/>
            <person name="Montejo-Kovacevich G."/>
            <person name="Yen C E."/>
        </authorList>
    </citation>
    <scope>NUCLEOTIDE SEQUENCE [LARGE SCALE GENOMIC DNA]</scope>
</reference>
<feature type="transmembrane region" description="Helical" evidence="5">
    <location>
        <begin position="234"/>
        <end position="257"/>
    </location>
</feature>
<feature type="domain" description="Major facilitator superfamily (MFS) profile" evidence="6">
    <location>
        <begin position="44"/>
        <end position="514"/>
    </location>
</feature>
<feature type="transmembrane region" description="Helical" evidence="5">
    <location>
        <begin position="263"/>
        <end position="281"/>
    </location>
</feature>
<dbReference type="SUPFAM" id="SSF103473">
    <property type="entry name" value="MFS general substrate transporter"/>
    <property type="match status" value="1"/>
</dbReference>
<keyword evidence="4 5" id="KW-0472">Membrane</keyword>